<dbReference type="GO" id="GO:0016491">
    <property type="term" value="F:oxidoreductase activity"/>
    <property type="evidence" value="ECO:0007669"/>
    <property type="project" value="UniProtKB-KW"/>
</dbReference>
<reference evidence="5 6" key="1">
    <citation type="submission" date="2016-10" db="EMBL/GenBank/DDBJ databases">
        <authorList>
            <person name="de Groot N.N."/>
        </authorList>
    </citation>
    <scope>NUCLEOTIDE SEQUENCE [LARGE SCALE GENOMIC DNA]</scope>
    <source>
        <strain evidence="5 6">CGMCC 1.11030</strain>
    </source>
</reference>
<feature type="domain" description="Nitroreductase" evidence="4">
    <location>
        <begin position="8"/>
        <end position="196"/>
    </location>
</feature>
<sequence length="220" mass="25247">MKVSEAVERRISARAFLKDPVPREVIERVLTRAARAPSGGNLQPWIITVVQDDKLDDLRARVAAKMESEGPDEMEYDVYPPNLHEPYRSRRFGVGEAMYNLLGIERADKAGRLEWFANNYRFFGAPAALFVHVDRKMGAPQWSDLGMYLQTAMLLFQEEGYDTCAQEAWGRFYTLIDRFVDADPQTMLFCGLSIGKIDQAHPVNRLRADRAPTDEWLRFL</sequence>
<keyword evidence="6" id="KW-1185">Reference proteome</keyword>
<name>A0A1I3BUN7_9RHOB</name>
<keyword evidence="3" id="KW-0560">Oxidoreductase</keyword>
<dbReference type="Pfam" id="PF00881">
    <property type="entry name" value="Nitroreductase"/>
    <property type="match status" value="1"/>
</dbReference>
<dbReference type="EMBL" id="FOQH01000001">
    <property type="protein sequence ID" value="SFH65943.1"/>
    <property type="molecule type" value="Genomic_DNA"/>
</dbReference>
<evidence type="ECO:0000256" key="1">
    <source>
        <dbReference type="ARBA" id="ARBA00022630"/>
    </source>
</evidence>
<proteinExistence type="predicted"/>
<dbReference type="Proteomes" id="UP000199377">
    <property type="component" value="Unassembled WGS sequence"/>
</dbReference>
<organism evidence="5 6">
    <name type="scientific">Albimonas pacifica</name>
    <dbReference type="NCBI Taxonomy" id="1114924"/>
    <lineage>
        <taxon>Bacteria</taxon>
        <taxon>Pseudomonadati</taxon>
        <taxon>Pseudomonadota</taxon>
        <taxon>Alphaproteobacteria</taxon>
        <taxon>Rhodobacterales</taxon>
        <taxon>Paracoccaceae</taxon>
        <taxon>Albimonas</taxon>
    </lineage>
</organism>
<gene>
    <name evidence="5" type="ORF">SAMN05216258_101353</name>
</gene>
<evidence type="ECO:0000256" key="3">
    <source>
        <dbReference type="ARBA" id="ARBA00023002"/>
    </source>
</evidence>
<dbReference type="InterPro" id="IPR050627">
    <property type="entry name" value="Nitroreductase/BluB"/>
</dbReference>
<dbReference type="Gene3D" id="3.40.109.10">
    <property type="entry name" value="NADH Oxidase"/>
    <property type="match status" value="1"/>
</dbReference>
<keyword evidence="2" id="KW-0288">FMN</keyword>
<accession>A0A1I3BUN7</accession>
<keyword evidence="1" id="KW-0285">Flavoprotein</keyword>
<evidence type="ECO:0000313" key="6">
    <source>
        <dbReference type="Proteomes" id="UP000199377"/>
    </source>
</evidence>
<dbReference type="PANTHER" id="PTHR23026:SF90">
    <property type="entry name" value="IODOTYROSINE DEIODINASE 1"/>
    <property type="match status" value="1"/>
</dbReference>
<dbReference type="PANTHER" id="PTHR23026">
    <property type="entry name" value="NADPH NITROREDUCTASE"/>
    <property type="match status" value="1"/>
</dbReference>
<evidence type="ECO:0000313" key="5">
    <source>
        <dbReference type="EMBL" id="SFH65943.1"/>
    </source>
</evidence>
<dbReference type="SUPFAM" id="SSF55469">
    <property type="entry name" value="FMN-dependent nitroreductase-like"/>
    <property type="match status" value="1"/>
</dbReference>
<evidence type="ECO:0000259" key="4">
    <source>
        <dbReference type="Pfam" id="PF00881"/>
    </source>
</evidence>
<dbReference type="RefSeq" id="WP_092857200.1">
    <property type="nucleotide sequence ID" value="NZ_FOQH01000001.1"/>
</dbReference>
<evidence type="ECO:0000256" key="2">
    <source>
        <dbReference type="ARBA" id="ARBA00022643"/>
    </source>
</evidence>
<dbReference type="OrthoDB" id="9802510at2"/>
<protein>
    <submittedName>
        <fullName evidence="5">Nitroreductase</fullName>
    </submittedName>
</protein>
<dbReference type="AlphaFoldDB" id="A0A1I3BUN7"/>
<dbReference type="CDD" id="cd02136">
    <property type="entry name" value="PnbA_NfnB-like"/>
    <property type="match status" value="1"/>
</dbReference>
<dbReference type="STRING" id="1114924.SAMN05216258_101353"/>
<dbReference type="InterPro" id="IPR029479">
    <property type="entry name" value="Nitroreductase"/>
</dbReference>
<dbReference type="InterPro" id="IPR000415">
    <property type="entry name" value="Nitroreductase-like"/>
</dbReference>